<evidence type="ECO:0000313" key="1">
    <source>
        <dbReference type="EMBL" id="MCL6655891.1"/>
    </source>
</evidence>
<dbReference type="RefSeq" id="WP_102728926.1">
    <property type="nucleotide sequence ID" value="NZ_CP072027.1"/>
</dbReference>
<comment type="caution">
    <text evidence="1">The sequence shown here is derived from an EMBL/GenBank/DDBJ whole genome shotgun (WGS) entry which is preliminary data.</text>
</comment>
<dbReference type="EMBL" id="JAMGSI010000001">
    <property type="protein sequence ID" value="MCL6655891.1"/>
    <property type="molecule type" value="Genomic_DNA"/>
</dbReference>
<protein>
    <submittedName>
        <fullName evidence="1">Uncharacterized protein</fullName>
    </submittedName>
</protein>
<evidence type="ECO:0000313" key="2">
    <source>
        <dbReference type="Proteomes" id="UP001202031"/>
    </source>
</evidence>
<accession>A0ABT0R5K3</accession>
<dbReference type="Proteomes" id="UP001202031">
    <property type="component" value="Unassembled WGS sequence"/>
</dbReference>
<reference evidence="1 2" key="1">
    <citation type="submission" date="2022-03" db="EMBL/GenBank/DDBJ databases">
        <title>Taxonomic description of new species and reclassification of some bacterial strains.</title>
        <authorList>
            <person name="Ndongo S."/>
        </authorList>
    </citation>
    <scope>NUCLEOTIDE SEQUENCE [LARGE SCALE GENOMIC DNA]</scope>
    <source>
        <strain evidence="1 2">Marseille-P6666</strain>
    </source>
</reference>
<dbReference type="InterPro" id="IPR010982">
    <property type="entry name" value="Lambda_DNA-bd_dom_sf"/>
</dbReference>
<name>A0ABT0R5K3_9BACT</name>
<keyword evidence="2" id="KW-1185">Reference proteome</keyword>
<organism evidence="1 2">
    <name type="scientific">Akkermansia massiliensis</name>
    <dbReference type="NCBI Taxonomy" id="2927224"/>
    <lineage>
        <taxon>Bacteria</taxon>
        <taxon>Pseudomonadati</taxon>
        <taxon>Verrucomicrobiota</taxon>
        <taxon>Verrucomicrobiia</taxon>
        <taxon>Verrucomicrobiales</taxon>
        <taxon>Akkermansiaceae</taxon>
        <taxon>Akkermansia</taxon>
    </lineage>
</organism>
<gene>
    <name evidence="1" type="ORF">M8N44_00980</name>
</gene>
<dbReference type="Gene3D" id="1.10.260.40">
    <property type="entry name" value="lambda repressor-like DNA-binding domains"/>
    <property type="match status" value="1"/>
</dbReference>
<sequence>MFTSNSKPEPDYVDTKKLGQWLSEHSISRAEIAKALGVQTTVVHNWFARQRIPKNVQGSLRHLMSKDYPSELESQIAVRMKNSTLNEVVKRAVKEGLSVEEWILRAVEERLGGSKSLQ</sequence>
<dbReference type="GeneID" id="84022411"/>
<proteinExistence type="predicted"/>